<dbReference type="Gene3D" id="3.40.50.720">
    <property type="entry name" value="NAD(P)-binding Rossmann-like Domain"/>
    <property type="match status" value="1"/>
</dbReference>
<reference evidence="8 9" key="1">
    <citation type="submission" date="2021-01" db="EMBL/GenBank/DDBJ databases">
        <title>Genomic Encyclopedia of Type Strains, Phase IV (KMG-IV): sequencing the most valuable type-strain genomes for metagenomic binning, comparative biology and taxonomic classification.</title>
        <authorList>
            <person name="Goeker M."/>
        </authorList>
    </citation>
    <scope>NUCLEOTIDE SEQUENCE [LARGE SCALE GENOMIC DNA]</scope>
    <source>
        <strain evidence="8 9">DSM 28236</strain>
    </source>
</reference>
<dbReference type="PANTHER" id="PTHR48075">
    <property type="entry name" value="3-HYDROXYACYL-COA DEHYDROGENASE FAMILY PROTEIN"/>
    <property type="match status" value="1"/>
</dbReference>
<dbReference type="Pfam" id="PF00725">
    <property type="entry name" value="3HCDH"/>
    <property type="match status" value="1"/>
</dbReference>
<sequence>MYKIEKAAVLGSGTMGAAIAAHLANVGIPTLLLDIVPKKLTEEEKKKGLTLNDKAVKNRISTQGVKRLLKQKPSPLTVKDNIQFITPGNMADDMERLSEADWIIEVVVENLDIKKQVFEQVDRYRKKGAIVSSNTSGISIQAMAEDCSDDFKRHFLGTHFFNPPRYLKLLEIIPTKDTDEKVTEFMKTFGEERLGKGVVTAKDTPNFIANRIGTYGTQITINTMLEKGYSIGEIDSVTGPLIGRAKSATFRTLDVVGLDIFVDVAKNVRQHVEEENEKRAFEIPDFVNSMLERGWLGAKTGQGFYLKQGKEIFQLNPETMDYEPREKLKAPSIEKAKQLKSTKEKIKALAFADDRAGEILWSTLKQTLLYAAEKAYEIADNIRDIDLAMKWGFGWKYGPFETWDAIGLEASIERIWKEGDTVPDWVELMLAKGFTSFYKDVDGVPSYYHEGQYVPIPCSKKHINLNLLKKEERVIKKNSGASLIDIGDDVCCLEFHSPNNAIGLDILEMIHKSVEEVEKNYKGLVIGNQSSHFCVGANIAIMLMAAQDDDFFELENVAKKFQQTMMFMKYARKPIVSAPFNMTLGGGTEVCLHTSAQQASMETYMGLVEVGVGLIPGGGGNKELYIRHLEQLPKDVPVDLTAVSNQVFKLISTAAVSSSANEAVENGFIRRSDGISVNNDHLLYDAKQKVIRLYESGYQPPAKKKIPVSGEAGYAAMLMGAKSMAMSGYASEHDLKIAEKLAKVLSGGLLPQGTEVEEQYLLDLERETFLSLIGEAKTQQRMQHMLLKGKPLRN</sequence>
<keyword evidence="2 8" id="KW-0560">Oxidoreductase</keyword>
<dbReference type="InterPro" id="IPR036291">
    <property type="entry name" value="NAD(P)-bd_dom_sf"/>
</dbReference>
<dbReference type="EMBL" id="JAFBER010000020">
    <property type="protein sequence ID" value="MBM7646408.1"/>
    <property type="molecule type" value="Genomic_DNA"/>
</dbReference>
<evidence type="ECO:0000259" key="7">
    <source>
        <dbReference type="Pfam" id="PF16113"/>
    </source>
</evidence>
<keyword evidence="9" id="KW-1185">Reference proteome</keyword>
<evidence type="ECO:0000256" key="4">
    <source>
        <dbReference type="ARBA" id="ARBA00049556"/>
    </source>
</evidence>
<keyword evidence="3" id="KW-0520">NAD</keyword>
<evidence type="ECO:0000259" key="6">
    <source>
        <dbReference type="Pfam" id="PF02737"/>
    </source>
</evidence>
<comment type="similarity">
    <text evidence="1">Belongs to the 3-hydroxyacyl-CoA dehydrogenase family.</text>
</comment>
<comment type="caution">
    <text evidence="8">The sequence shown here is derived from an EMBL/GenBank/DDBJ whole genome shotgun (WGS) entry which is preliminary data.</text>
</comment>
<evidence type="ECO:0000259" key="5">
    <source>
        <dbReference type="Pfam" id="PF00725"/>
    </source>
</evidence>
<dbReference type="Gene3D" id="1.10.1040.50">
    <property type="match status" value="1"/>
</dbReference>
<proteinExistence type="inferred from homology"/>
<organism evidence="8 9">
    <name type="scientific">Scopulibacillus daqui</name>
    <dbReference type="NCBI Taxonomy" id="1469162"/>
    <lineage>
        <taxon>Bacteria</taxon>
        <taxon>Bacillati</taxon>
        <taxon>Bacillota</taxon>
        <taxon>Bacilli</taxon>
        <taxon>Bacillales</taxon>
        <taxon>Sporolactobacillaceae</taxon>
        <taxon>Scopulibacillus</taxon>
    </lineage>
</organism>
<dbReference type="SUPFAM" id="SSF48179">
    <property type="entry name" value="6-phosphogluconate dehydrogenase C-terminal domain-like"/>
    <property type="match status" value="2"/>
</dbReference>
<gene>
    <name evidence="8" type="ORF">JOD45_002636</name>
</gene>
<dbReference type="InterPro" id="IPR029045">
    <property type="entry name" value="ClpP/crotonase-like_dom_sf"/>
</dbReference>
<evidence type="ECO:0000256" key="1">
    <source>
        <dbReference type="ARBA" id="ARBA00009463"/>
    </source>
</evidence>
<evidence type="ECO:0000313" key="8">
    <source>
        <dbReference type="EMBL" id="MBM7646408.1"/>
    </source>
</evidence>
<dbReference type="InterPro" id="IPR006108">
    <property type="entry name" value="3HC_DH_C"/>
</dbReference>
<dbReference type="SUPFAM" id="SSF52096">
    <property type="entry name" value="ClpP/crotonase"/>
    <property type="match status" value="1"/>
</dbReference>
<dbReference type="GO" id="GO:0003857">
    <property type="term" value="F:(3S)-3-hydroxyacyl-CoA dehydrogenase (NAD+) activity"/>
    <property type="evidence" value="ECO:0007669"/>
    <property type="project" value="UniProtKB-EC"/>
</dbReference>
<dbReference type="InterPro" id="IPR045004">
    <property type="entry name" value="ECH_dom"/>
</dbReference>
<feature type="domain" description="3-hydroxyacyl-CoA dehydrogenase NAD binding" evidence="6">
    <location>
        <begin position="6"/>
        <end position="204"/>
    </location>
</feature>
<feature type="domain" description="Enoyl-CoA hydratase/isomerase" evidence="7">
    <location>
        <begin position="499"/>
        <end position="621"/>
    </location>
</feature>
<evidence type="ECO:0000313" key="9">
    <source>
        <dbReference type="Proteomes" id="UP000808914"/>
    </source>
</evidence>
<dbReference type="RefSeq" id="WP_205004291.1">
    <property type="nucleotide sequence ID" value="NZ_JAFBER010000020.1"/>
</dbReference>
<dbReference type="EC" id="1.1.1.35" evidence="8"/>
<dbReference type="CDD" id="cd06558">
    <property type="entry name" value="crotonase-like"/>
    <property type="match status" value="1"/>
</dbReference>
<protein>
    <submittedName>
        <fullName evidence="8">3-hydroxyacyl-CoA dehydrogenase</fullName>
        <ecNumber evidence="8">1.1.1.35</ecNumber>
    </submittedName>
</protein>
<evidence type="ECO:0000256" key="3">
    <source>
        <dbReference type="ARBA" id="ARBA00023027"/>
    </source>
</evidence>
<dbReference type="Proteomes" id="UP000808914">
    <property type="component" value="Unassembled WGS sequence"/>
</dbReference>
<dbReference type="Pfam" id="PF02737">
    <property type="entry name" value="3HCDH_N"/>
    <property type="match status" value="1"/>
</dbReference>
<evidence type="ECO:0000256" key="2">
    <source>
        <dbReference type="ARBA" id="ARBA00023002"/>
    </source>
</evidence>
<comment type="catalytic activity">
    <reaction evidence="4">
        <text>a (3S)-3-hydroxyacyl-CoA + NAD(+) = a 3-oxoacyl-CoA + NADH + H(+)</text>
        <dbReference type="Rhea" id="RHEA:22432"/>
        <dbReference type="ChEBI" id="CHEBI:15378"/>
        <dbReference type="ChEBI" id="CHEBI:57318"/>
        <dbReference type="ChEBI" id="CHEBI:57540"/>
        <dbReference type="ChEBI" id="CHEBI:57945"/>
        <dbReference type="ChEBI" id="CHEBI:90726"/>
        <dbReference type="EC" id="1.1.1.35"/>
    </reaction>
</comment>
<feature type="domain" description="3-hydroxyacyl-CoA dehydrogenase C-terminal" evidence="5">
    <location>
        <begin position="207"/>
        <end position="305"/>
    </location>
</feature>
<dbReference type="Gene3D" id="3.90.226.10">
    <property type="entry name" value="2-enoyl-CoA Hydratase, Chain A, domain 1"/>
    <property type="match status" value="1"/>
</dbReference>
<accession>A0ABS2Q287</accession>
<name>A0ABS2Q287_9BACL</name>
<dbReference type="InterPro" id="IPR008927">
    <property type="entry name" value="6-PGluconate_DH-like_C_sf"/>
</dbReference>
<dbReference type="Pfam" id="PF16113">
    <property type="entry name" value="ECH_2"/>
    <property type="match status" value="1"/>
</dbReference>
<dbReference type="SUPFAM" id="SSF51735">
    <property type="entry name" value="NAD(P)-binding Rossmann-fold domains"/>
    <property type="match status" value="1"/>
</dbReference>
<dbReference type="PANTHER" id="PTHR48075:SF7">
    <property type="entry name" value="3-HYDROXYACYL-COA DEHYDROGENASE-RELATED"/>
    <property type="match status" value="1"/>
</dbReference>
<dbReference type="InterPro" id="IPR006176">
    <property type="entry name" value="3-OHacyl-CoA_DH_NAD-bd"/>
</dbReference>